<protein>
    <submittedName>
        <fullName evidence="2">Uncharacterized protein</fullName>
    </submittedName>
</protein>
<evidence type="ECO:0000256" key="1">
    <source>
        <dbReference type="SAM" id="Phobius"/>
    </source>
</evidence>
<dbReference type="AlphaFoldDB" id="A0A1J1DYD7"/>
<keyword evidence="1" id="KW-0812">Transmembrane</keyword>
<feature type="transmembrane region" description="Helical" evidence="1">
    <location>
        <begin position="24"/>
        <end position="42"/>
    </location>
</feature>
<proteinExistence type="predicted"/>
<keyword evidence="1" id="KW-0472">Membrane</keyword>
<keyword evidence="1" id="KW-1133">Transmembrane helix</keyword>
<dbReference type="KEGG" id="ise:JBKA6_0890"/>
<organism evidence="2 3">
    <name type="scientific">Ichthyobacterium seriolicida</name>
    <dbReference type="NCBI Taxonomy" id="242600"/>
    <lineage>
        <taxon>Bacteria</taxon>
        <taxon>Pseudomonadati</taxon>
        <taxon>Bacteroidota</taxon>
        <taxon>Flavobacteriia</taxon>
        <taxon>Flavobacteriales</taxon>
        <taxon>Ichthyobacteriaceae</taxon>
        <taxon>Ichthyobacterium</taxon>
    </lineage>
</organism>
<gene>
    <name evidence="2" type="ORF">JBKA6_0890</name>
</gene>
<dbReference type="Proteomes" id="UP000243197">
    <property type="component" value="Chromosome"/>
</dbReference>
<evidence type="ECO:0000313" key="2">
    <source>
        <dbReference type="EMBL" id="BAV94903.1"/>
    </source>
</evidence>
<evidence type="ECO:0000313" key="3">
    <source>
        <dbReference type="Proteomes" id="UP000243197"/>
    </source>
</evidence>
<reference evidence="2 3" key="1">
    <citation type="submission" date="2014-03" db="EMBL/GenBank/DDBJ databases">
        <title>complete genome sequence of Flavobacteriaceae bacterium JBKA-6.</title>
        <authorList>
            <person name="Takano T."/>
            <person name="Nakamura Y."/>
            <person name="Takuma S."/>
            <person name="Yasuike M."/>
            <person name="Matsuyama T."/>
            <person name="Sakai T."/>
            <person name="Fujiwara A."/>
            <person name="Kimoto K."/>
            <person name="Fukuda Y."/>
            <person name="Kondo H."/>
            <person name="Hirono I."/>
            <person name="Nakayasu C."/>
        </authorList>
    </citation>
    <scope>NUCLEOTIDE SEQUENCE [LARGE SCALE GENOMIC DNA]</scope>
    <source>
        <strain evidence="2 3">JBKA-6</strain>
    </source>
</reference>
<name>A0A1J1DYD7_9FLAO</name>
<keyword evidence="3" id="KW-1185">Reference proteome</keyword>
<accession>A0A1J1DYD7</accession>
<sequence>MFLIMLLRKNEKIYLPKNFNKRNMIAITNNTYIIALLFLKVFQRTKVNKKTPCVFLLSFDWVENKNSDITQNT</sequence>
<dbReference type="EMBL" id="AP014564">
    <property type="protein sequence ID" value="BAV94903.1"/>
    <property type="molecule type" value="Genomic_DNA"/>
</dbReference>